<sequence>MSWSRSAVSQQQVRKKMNLFCVLTIFSWFYKLPALARGWHTFLPTRAAQQSWAKLSSLVLGRVPFLRIHLSVDISSIICAVWPLPSNMNNRSNSGRRLTTDGIFHTSTLVPYFTSSITPRQ</sequence>
<keyword evidence="2" id="KW-1185">Reference proteome</keyword>
<proteinExistence type="predicted"/>
<reference evidence="2" key="2">
    <citation type="submission" date="2015-01" db="EMBL/GenBank/DDBJ databases">
        <title>Evolutionary Origins and Diversification of the Mycorrhizal Mutualists.</title>
        <authorList>
            <consortium name="DOE Joint Genome Institute"/>
            <consortium name="Mycorrhizal Genomics Consortium"/>
            <person name="Kohler A."/>
            <person name="Kuo A."/>
            <person name="Nagy L.G."/>
            <person name="Floudas D."/>
            <person name="Copeland A."/>
            <person name="Barry K.W."/>
            <person name="Cichocki N."/>
            <person name="Veneault-Fourrey C."/>
            <person name="LaButti K."/>
            <person name="Lindquist E.A."/>
            <person name="Lipzen A."/>
            <person name="Lundell T."/>
            <person name="Morin E."/>
            <person name="Murat C."/>
            <person name="Riley R."/>
            <person name="Ohm R."/>
            <person name="Sun H."/>
            <person name="Tunlid A."/>
            <person name="Henrissat B."/>
            <person name="Grigoriev I.V."/>
            <person name="Hibbett D.S."/>
            <person name="Martin F."/>
        </authorList>
    </citation>
    <scope>NUCLEOTIDE SEQUENCE [LARGE SCALE GENOMIC DNA]</scope>
    <source>
        <strain evidence="2">F 1598</strain>
    </source>
</reference>
<evidence type="ECO:0000313" key="2">
    <source>
        <dbReference type="Proteomes" id="UP000054166"/>
    </source>
</evidence>
<name>A0A0C3AH81_PILCF</name>
<organism evidence="1 2">
    <name type="scientific">Piloderma croceum (strain F 1598)</name>
    <dbReference type="NCBI Taxonomy" id="765440"/>
    <lineage>
        <taxon>Eukaryota</taxon>
        <taxon>Fungi</taxon>
        <taxon>Dikarya</taxon>
        <taxon>Basidiomycota</taxon>
        <taxon>Agaricomycotina</taxon>
        <taxon>Agaricomycetes</taxon>
        <taxon>Agaricomycetidae</taxon>
        <taxon>Atheliales</taxon>
        <taxon>Atheliaceae</taxon>
        <taxon>Piloderma</taxon>
    </lineage>
</organism>
<reference evidence="1 2" key="1">
    <citation type="submission" date="2014-04" db="EMBL/GenBank/DDBJ databases">
        <authorList>
            <consortium name="DOE Joint Genome Institute"/>
            <person name="Kuo A."/>
            <person name="Tarkka M."/>
            <person name="Buscot F."/>
            <person name="Kohler A."/>
            <person name="Nagy L.G."/>
            <person name="Floudas D."/>
            <person name="Copeland A."/>
            <person name="Barry K.W."/>
            <person name="Cichocki N."/>
            <person name="Veneault-Fourrey C."/>
            <person name="LaButti K."/>
            <person name="Lindquist E.A."/>
            <person name="Lipzen A."/>
            <person name="Lundell T."/>
            <person name="Morin E."/>
            <person name="Murat C."/>
            <person name="Sun H."/>
            <person name="Tunlid A."/>
            <person name="Henrissat B."/>
            <person name="Grigoriev I.V."/>
            <person name="Hibbett D.S."/>
            <person name="Martin F."/>
            <person name="Nordberg H.P."/>
            <person name="Cantor M.N."/>
            <person name="Hua S.X."/>
        </authorList>
    </citation>
    <scope>NUCLEOTIDE SEQUENCE [LARGE SCALE GENOMIC DNA]</scope>
    <source>
        <strain evidence="1 2">F 1598</strain>
    </source>
</reference>
<accession>A0A0C3AH81</accession>
<dbReference type="EMBL" id="KN833091">
    <property type="protein sequence ID" value="KIM73148.1"/>
    <property type="molecule type" value="Genomic_DNA"/>
</dbReference>
<dbReference type="Proteomes" id="UP000054166">
    <property type="component" value="Unassembled WGS sequence"/>
</dbReference>
<gene>
    <name evidence="1" type="ORF">PILCRDRAFT_732404</name>
</gene>
<dbReference type="HOGENOM" id="CLU_2038930_0_0_1"/>
<protein>
    <submittedName>
        <fullName evidence="1">Uncharacterized protein</fullName>
    </submittedName>
</protein>
<evidence type="ECO:0000313" key="1">
    <source>
        <dbReference type="EMBL" id="KIM73148.1"/>
    </source>
</evidence>
<dbReference type="InParanoid" id="A0A0C3AH81"/>
<dbReference type="AlphaFoldDB" id="A0A0C3AH81"/>